<dbReference type="NCBIfam" id="TIGR00014">
    <property type="entry name" value="arsC"/>
    <property type="match status" value="1"/>
</dbReference>
<evidence type="ECO:0000256" key="1">
    <source>
        <dbReference type="ARBA" id="ARBA00007198"/>
    </source>
</evidence>
<dbReference type="InterPro" id="IPR006659">
    <property type="entry name" value="Arsenate_reductase"/>
</dbReference>
<dbReference type="CDD" id="cd03034">
    <property type="entry name" value="ArsC_ArsC"/>
    <property type="match status" value="1"/>
</dbReference>
<dbReference type="InterPro" id="IPR036249">
    <property type="entry name" value="Thioredoxin-like_sf"/>
</dbReference>
<dbReference type="AlphaFoldDB" id="A0A839RGT2"/>
<comment type="similarity">
    <text evidence="1 4">Belongs to the ArsC family.</text>
</comment>
<dbReference type="GO" id="GO:0046685">
    <property type="term" value="P:response to arsenic-containing substance"/>
    <property type="evidence" value="ECO:0007669"/>
    <property type="project" value="TreeGrafter"/>
</dbReference>
<dbReference type="Pfam" id="PF03960">
    <property type="entry name" value="ArsC"/>
    <property type="match status" value="1"/>
</dbReference>
<accession>A0A839RGT2</accession>
<protein>
    <recommendedName>
        <fullName evidence="3">arsenate reductase (glutathione/glutaredoxin)</fullName>
        <ecNumber evidence="3">1.20.4.1</ecNumber>
    </recommendedName>
</protein>
<dbReference type="RefSeq" id="WP_064439622.1">
    <property type="nucleotide sequence ID" value="NZ_BDDI01000005.1"/>
</dbReference>
<keyword evidence="2 5" id="KW-0560">Oxidoreductase</keyword>
<dbReference type="EMBL" id="JACHWS010000001">
    <property type="protein sequence ID" value="MBB3035932.1"/>
    <property type="molecule type" value="Genomic_DNA"/>
</dbReference>
<evidence type="ECO:0000256" key="2">
    <source>
        <dbReference type="ARBA" id="ARBA00023002"/>
    </source>
</evidence>
<gene>
    <name evidence="5" type="ORF">FHU29_000366</name>
</gene>
<evidence type="ECO:0000256" key="3">
    <source>
        <dbReference type="ARBA" id="ARBA00038969"/>
    </source>
</evidence>
<evidence type="ECO:0000313" key="6">
    <source>
        <dbReference type="Proteomes" id="UP000567922"/>
    </source>
</evidence>
<dbReference type="EC" id="1.20.4.1" evidence="3"/>
<name>A0A839RGT2_9ACTN</name>
<organism evidence="5 6">
    <name type="scientific">Hoyosella altamirensis</name>
    <dbReference type="NCBI Taxonomy" id="616997"/>
    <lineage>
        <taxon>Bacteria</taxon>
        <taxon>Bacillati</taxon>
        <taxon>Actinomycetota</taxon>
        <taxon>Actinomycetes</taxon>
        <taxon>Mycobacteriales</taxon>
        <taxon>Hoyosellaceae</taxon>
        <taxon>Hoyosella</taxon>
    </lineage>
</organism>
<evidence type="ECO:0000313" key="5">
    <source>
        <dbReference type="EMBL" id="MBB3035932.1"/>
    </source>
</evidence>
<dbReference type="OrthoDB" id="9790554at2"/>
<dbReference type="Proteomes" id="UP000567922">
    <property type="component" value="Unassembled WGS sequence"/>
</dbReference>
<proteinExistence type="inferred from homology"/>
<dbReference type="PROSITE" id="PS51353">
    <property type="entry name" value="ARSC"/>
    <property type="match status" value="1"/>
</dbReference>
<comment type="caution">
    <text evidence="5">The sequence shown here is derived from an EMBL/GenBank/DDBJ whole genome shotgun (WGS) entry which is preliminary data.</text>
</comment>
<dbReference type="Gene3D" id="3.40.30.10">
    <property type="entry name" value="Glutaredoxin"/>
    <property type="match status" value="1"/>
</dbReference>
<dbReference type="SUPFAM" id="SSF52833">
    <property type="entry name" value="Thioredoxin-like"/>
    <property type="match status" value="1"/>
</dbReference>
<sequence length="116" mass="12897">MSDVTIYHNPRCTTSRNVLAIIREAGIEPEIVKYLDTPPGRDALASMISAASLTPRQAIRKREKLYKELGLDNPDTSDDALLDAMAEHPILIERPIVVTPRGVRLARPPQTVEEIL</sequence>
<dbReference type="PANTHER" id="PTHR30041:SF5">
    <property type="entry name" value="ARSENATE REDUCTASE-RELATED"/>
    <property type="match status" value="1"/>
</dbReference>
<dbReference type="InterPro" id="IPR006660">
    <property type="entry name" value="Arsenate_reductase-like"/>
</dbReference>
<dbReference type="PANTHER" id="PTHR30041">
    <property type="entry name" value="ARSENATE REDUCTASE"/>
    <property type="match status" value="1"/>
</dbReference>
<reference evidence="5 6" key="1">
    <citation type="submission" date="2020-08" db="EMBL/GenBank/DDBJ databases">
        <title>Sequencing the genomes of 1000 actinobacteria strains.</title>
        <authorList>
            <person name="Klenk H.-P."/>
        </authorList>
    </citation>
    <scope>NUCLEOTIDE SEQUENCE [LARGE SCALE GENOMIC DNA]</scope>
    <source>
        <strain evidence="5 6">DSM 45258</strain>
    </source>
</reference>
<evidence type="ECO:0000256" key="4">
    <source>
        <dbReference type="PROSITE-ProRule" id="PRU01282"/>
    </source>
</evidence>
<keyword evidence="6" id="KW-1185">Reference proteome</keyword>
<dbReference type="GO" id="GO:0008794">
    <property type="term" value="F:arsenate reductase (glutaredoxin) activity"/>
    <property type="evidence" value="ECO:0007669"/>
    <property type="project" value="UniProtKB-EC"/>
</dbReference>